<dbReference type="AlphaFoldDB" id="A0A6S6UDI8"/>
<dbReference type="Pfam" id="PF01809">
    <property type="entry name" value="YidD"/>
    <property type="match status" value="1"/>
</dbReference>
<dbReference type="InterPro" id="IPR002696">
    <property type="entry name" value="Membr_insert_effic_factor_YidD"/>
</dbReference>
<dbReference type="EMBL" id="CACVAT010000467">
    <property type="protein sequence ID" value="CAA6828451.1"/>
    <property type="molecule type" value="Genomic_DNA"/>
</dbReference>
<dbReference type="PANTHER" id="PTHR33383:SF1">
    <property type="entry name" value="MEMBRANE PROTEIN INSERTION EFFICIENCY FACTOR-RELATED"/>
    <property type="match status" value="1"/>
</dbReference>
<dbReference type="GO" id="GO:0005886">
    <property type="term" value="C:plasma membrane"/>
    <property type="evidence" value="ECO:0007669"/>
    <property type="project" value="UniProtKB-SubCell"/>
</dbReference>
<organism evidence="2">
    <name type="scientific">uncultured Thiotrichaceae bacterium</name>
    <dbReference type="NCBI Taxonomy" id="298394"/>
    <lineage>
        <taxon>Bacteria</taxon>
        <taxon>Pseudomonadati</taxon>
        <taxon>Pseudomonadota</taxon>
        <taxon>Gammaproteobacteria</taxon>
        <taxon>Thiotrichales</taxon>
        <taxon>Thiotrichaceae</taxon>
        <taxon>environmental samples</taxon>
    </lineage>
</organism>
<dbReference type="HAMAP" id="MF_00386">
    <property type="entry name" value="UPF0161_YidD"/>
    <property type="match status" value="1"/>
</dbReference>
<comment type="function">
    <text evidence="1">Could be involved in insertion of integral membrane proteins into the membrane.</text>
</comment>
<accession>A0A6S6UDI8</accession>
<comment type="similarity">
    <text evidence="1">Belongs to the UPF0161 family.</text>
</comment>
<gene>
    <name evidence="2" type="ORF">HELGO_WM20330</name>
</gene>
<dbReference type="NCBIfam" id="TIGR00278">
    <property type="entry name" value="membrane protein insertion efficiency factor YidD"/>
    <property type="match status" value="1"/>
</dbReference>
<proteinExistence type="inferred from homology"/>
<keyword evidence="1" id="KW-0472">Membrane</keyword>
<dbReference type="SMART" id="SM01234">
    <property type="entry name" value="Haemolytic"/>
    <property type="match status" value="1"/>
</dbReference>
<sequence>MKYILKKIIRGYQLFISPVFPSNCRFYPTCSHYTAEALEKHGAAKGMWLGLKRIGRCHPWNEGGVDLVPDAKTKDHKCPK</sequence>
<evidence type="ECO:0000256" key="1">
    <source>
        <dbReference type="HAMAP-Rule" id="MF_00386"/>
    </source>
</evidence>
<dbReference type="PANTHER" id="PTHR33383">
    <property type="entry name" value="MEMBRANE PROTEIN INSERTION EFFICIENCY FACTOR-RELATED"/>
    <property type="match status" value="1"/>
</dbReference>
<name>A0A6S6UDI8_9GAMM</name>
<comment type="subcellular location">
    <subcellularLocation>
        <location evidence="1">Cell membrane</location>
        <topology evidence="1">Peripheral membrane protein</topology>
        <orientation evidence="1">Cytoplasmic side</orientation>
    </subcellularLocation>
</comment>
<reference evidence="2" key="1">
    <citation type="submission" date="2020-01" db="EMBL/GenBank/DDBJ databases">
        <authorList>
            <person name="Meier V. D."/>
            <person name="Meier V D."/>
        </authorList>
    </citation>
    <scope>NUCLEOTIDE SEQUENCE</scope>
    <source>
        <strain evidence="2">HLG_WM_MAG_09</strain>
    </source>
</reference>
<protein>
    <recommendedName>
        <fullName evidence="1">Putative membrane protein insertion efficiency factor</fullName>
    </recommendedName>
</protein>
<evidence type="ECO:0000313" key="2">
    <source>
        <dbReference type="EMBL" id="CAA6828451.1"/>
    </source>
</evidence>
<keyword evidence="1" id="KW-1003">Cell membrane</keyword>